<dbReference type="PANTHER" id="PTHR12872">
    <property type="entry name" value="ALPHA-N-ACETYLGLUCOSAMINIDASE"/>
    <property type="match status" value="1"/>
</dbReference>
<dbReference type="STRING" id="670386.D3BUP9"/>
<gene>
    <name evidence="4" type="ORF">PPL_11870</name>
</gene>
<dbReference type="InterPro" id="IPR024240">
    <property type="entry name" value="NAGLU_N"/>
</dbReference>
<name>D3BUP9_HETP5</name>
<evidence type="ECO:0000259" key="2">
    <source>
        <dbReference type="Pfam" id="PF05089"/>
    </source>
</evidence>
<reference evidence="4 5" key="1">
    <citation type="journal article" date="2011" name="Genome Res.">
        <title>Phylogeny-wide analysis of social amoeba genomes highlights ancient origins for complex intercellular communication.</title>
        <authorList>
            <person name="Heidel A.J."/>
            <person name="Lawal H.M."/>
            <person name="Felder M."/>
            <person name="Schilde C."/>
            <person name="Helps N.R."/>
            <person name="Tunggal B."/>
            <person name="Rivero F."/>
            <person name="John U."/>
            <person name="Schleicher M."/>
            <person name="Eichinger L."/>
            <person name="Platzer M."/>
            <person name="Noegel A.A."/>
            <person name="Schaap P."/>
            <person name="Gloeckner G."/>
        </authorList>
    </citation>
    <scope>NUCLEOTIDE SEQUENCE [LARGE SCALE GENOMIC DNA]</scope>
    <source>
        <strain evidence="5">ATCC 26659 / Pp 5 / PN500</strain>
    </source>
</reference>
<accession>D3BUP9</accession>
<proteinExistence type="predicted"/>
<dbReference type="InterPro" id="IPR029018">
    <property type="entry name" value="Hex-like_dom2"/>
</dbReference>
<dbReference type="Proteomes" id="UP000001396">
    <property type="component" value="Unassembled WGS sequence"/>
</dbReference>
<dbReference type="InterPro" id="IPR024733">
    <property type="entry name" value="NAGLU_tim-barrel"/>
</dbReference>
<evidence type="ECO:0000313" key="4">
    <source>
        <dbReference type="EMBL" id="EFA74837.1"/>
    </source>
</evidence>
<dbReference type="PANTHER" id="PTHR12872:SF1">
    <property type="entry name" value="ALPHA-N-ACETYLGLUCOSAMINIDASE"/>
    <property type="match status" value="1"/>
</dbReference>
<dbReference type="Pfam" id="PF05089">
    <property type="entry name" value="NAGLU"/>
    <property type="match status" value="1"/>
</dbReference>
<dbReference type="GeneID" id="31367338"/>
<dbReference type="InterPro" id="IPR007781">
    <property type="entry name" value="NAGLU"/>
</dbReference>
<dbReference type="Pfam" id="PF12971">
    <property type="entry name" value="NAGLU_N"/>
    <property type="match status" value="1"/>
</dbReference>
<dbReference type="Gene3D" id="3.30.379.10">
    <property type="entry name" value="Chitobiase/beta-hexosaminidase domain 2-like"/>
    <property type="match status" value="1"/>
</dbReference>
<organism evidence="4 5">
    <name type="scientific">Heterostelium pallidum (strain ATCC 26659 / Pp 5 / PN500)</name>
    <name type="common">Cellular slime mold</name>
    <name type="synonym">Polysphondylium pallidum</name>
    <dbReference type="NCBI Taxonomy" id="670386"/>
    <lineage>
        <taxon>Eukaryota</taxon>
        <taxon>Amoebozoa</taxon>
        <taxon>Evosea</taxon>
        <taxon>Eumycetozoa</taxon>
        <taxon>Dictyostelia</taxon>
        <taxon>Acytosteliales</taxon>
        <taxon>Acytosteliaceae</taxon>
        <taxon>Heterostelium</taxon>
    </lineage>
</organism>
<protein>
    <submittedName>
        <fullName evidence="4">Alpha-N-acetylglucosaminidase</fullName>
    </submittedName>
</protein>
<feature type="domain" description="Alpha-N-acetylglucosaminidase tim-barrel" evidence="2">
    <location>
        <begin position="144"/>
        <end position="194"/>
    </location>
</feature>
<dbReference type="RefSeq" id="XP_020426971.1">
    <property type="nucleotide sequence ID" value="XM_020582617.1"/>
</dbReference>
<sequence>MTRVCLESISIKNINTNIIDIKIEKNDIENNRFQEDPGILVVQGLISRILGSQFIPYFNLNLKNSTNGSQYFEITSSYSTTNSNNVIINISADTPVNLASGINYYLKYYGQCSFTWTGDQCNLTASNLPVVNNPVNIEILSQYRYYMNVCTFGYSTVWWDWPRWEREIDWMALNGYNLPLAFVGQRIYLVSSFRQSWTL</sequence>
<dbReference type="InParanoid" id="D3BUP9"/>
<keyword evidence="1" id="KW-0378">Hydrolase</keyword>
<comment type="caution">
    <text evidence="4">The sequence shown here is derived from an EMBL/GenBank/DDBJ whole genome shotgun (WGS) entry which is preliminary data.</text>
</comment>
<dbReference type="GO" id="GO:0016787">
    <property type="term" value="F:hydrolase activity"/>
    <property type="evidence" value="ECO:0007669"/>
    <property type="project" value="UniProtKB-KW"/>
</dbReference>
<dbReference type="EMBL" id="ADBJ01000060">
    <property type="protein sequence ID" value="EFA74837.1"/>
    <property type="molecule type" value="Genomic_DNA"/>
</dbReference>
<evidence type="ECO:0000256" key="1">
    <source>
        <dbReference type="ARBA" id="ARBA00022801"/>
    </source>
</evidence>
<dbReference type="Gene3D" id="3.20.20.80">
    <property type="entry name" value="Glycosidases"/>
    <property type="match status" value="1"/>
</dbReference>
<evidence type="ECO:0000259" key="3">
    <source>
        <dbReference type="Pfam" id="PF12971"/>
    </source>
</evidence>
<dbReference type="AlphaFoldDB" id="D3BUP9"/>
<keyword evidence="5" id="KW-1185">Reference proteome</keyword>
<feature type="domain" description="Alpha-N-acetylglucosaminidase N-terminal" evidence="3">
    <location>
        <begin position="42"/>
        <end position="129"/>
    </location>
</feature>
<evidence type="ECO:0000313" key="5">
    <source>
        <dbReference type="Proteomes" id="UP000001396"/>
    </source>
</evidence>